<evidence type="ECO:0000256" key="1">
    <source>
        <dbReference type="SAM" id="Coils"/>
    </source>
</evidence>
<feature type="coiled-coil region" evidence="1">
    <location>
        <begin position="729"/>
        <end position="763"/>
    </location>
</feature>
<gene>
    <name evidence="2" type="ORF">GPM918_LOCUS3560</name>
    <name evidence="3" type="ORF">SRO942_LOCUS3560</name>
</gene>
<dbReference type="EMBL" id="CAJNOQ010000444">
    <property type="protein sequence ID" value="CAF0801910.1"/>
    <property type="molecule type" value="Genomic_DNA"/>
</dbReference>
<dbReference type="PANTHER" id="PTHR18871">
    <property type="entry name" value="CENTROSOMAL PROTEIN OF 112 KDA"/>
    <property type="match status" value="1"/>
</dbReference>
<dbReference type="AlphaFoldDB" id="A0A813SMI1"/>
<dbReference type="Proteomes" id="UP000663829">
    <property type="component" value="Unassembled WGS sequence"/>
</dbReference>
<keyword evidence="1" id="KW-0175">Coiled coil</keyword>
<comment type="caution">
    <text evidence="2">The sequence shown here is derived from an EMBL/GenBank/DDBJ whole genome shotgun (WGS) entry which is preliminary data.</text>
</comment>
<dbReference type="OrthoDB" id="78101at2759"/>
<dbReference type="Proteomes" id="UP000681722">
    <property type="component" value="Unassembled WGS sequence"/>
</dbReference>
<sequence>MTTMTEYPETSVNDERVKLQRSESFEENGFKVLQSILSSSASVASNIQHQNMTDRNGIGVSHRSLSAQNLSFHIPTTTSINDHGLPPIASQQQRRSIMSRNPMELDSFVRQFETKIREQSLIWQKELQKLLDKKNSELESIKSSYESKLRVSLENNKKFELLINQLNDENKRIKYELEHQIKSEQIQIKNDYEQYKQDMERKFSDMKTFYEDDKQEMKKHHNRIYQDLLDETNQRLKKMENDYKYQQQTNDSSVSEMEKRLGEFRTNVERLQQSKQKVEEEKLQLQKTNEQLTLQNQELTGKIRHNDRDYQDQVQRYENELKSVKVRCESGVELLKKENDLTKTKATKTIDELEKQLGLITEKFYDMQKLFEQKLADQQKTYQINLSEYENEYEKKLNTIKFEQTYEKFEQFQKHNDLLQNELKQKVNEIRQINDLYMKQKELNEKNEKKIEQIKNDSDSIYQEKVEYFYFLLSIQLQDHSIKELNEKNRQNEHLLTENLNKEHMKLIEQLRLKYEQDKEMYDEKMKNHYNKELNDLKVKYEQIIEKQDEKFKQDIKQQEKMYNEKRLTYDNEKQQIINDYEQFIKKIEKQYEYKNNEYEKRIEMLIAKTHEQLKSIEDEFQERNVKQQSIINDQQKMIQVFKDEQSKIKSFYDKQFNLLSDQCIKEKNEIKSRSAEAMAHGFGITLTLKKEQLERKLSYLSEQHKHELIECKISYENNLKGLLSNDVRLDLENTIQSLKQQILYLQQRIAFLQNELEQYVQNYGHSITNSSRRNKTPTQQ</sequence>
<reference evidence="2" key="1">
    <citation type="submission" date="2021-02" db="EMBL/GenBank/DDBJ databases">
        <authorList>
            <person name="Nowell W R."/>
        </authorList>
    </citation>
    <scope>NUCLEOTIDE SEQUENCE</scope>
</reference>
<feature type="coiled-coil region" evidence="1">
    <location>
        <begin position="222"/>
        <end position="464"/>
    </location>
</feature>
<evidence type="ECO:0000313" key="2">
    <source>
        <dbReference type="EMBL" id="CAF0801910.1"/>
    </source>
</evidence>
<feature type="coiled-coil region" evidence="1">
    <location>
        <begin position="124"/>
        <end position="176"/>
    </location>
</feature>
<evidence type="ECO:0000313" key="3">
    <source>
        <dbReference type="EMBL" id="CAF3586983.1"/>
    </source>
</evidence>
<dbReference type="PANTHER" id="PTHR18871:SF2">
    <property type="entry name" value="CENTROSOMAL PROTEIN OF 112 KDA"/>
    <property type="match status" value="1"/>
</dbReference>
<name>A0A813SMI1_9BILA</name>
<keyword evidence="4" id="KW-1185">Reference proteome</keyword>
<evidence type="ECO:0000313" key="4">
    <source>
        <dbReference type="Proteomes" id="UP000663829"/>
    </source>
</evidence>
<proteinExistence type="predicted"/>
<feature type="coiled-coil region" evidence="1">
    <location>
        <begin position="501"/>
        <end position="609"/>
    </location>
</feature>
<accession>A0A813SMI1</accession>
<dbReference type="EMBL" id="CAJOBC010000444">
    <property type="protein sequence ID" value="CAF3586983.1"/>
    <property type="molecule type" value="Genomic_DNA"/>
</dbReference>
<protein>
    <submittedName>
        <fullName evidence="2">Uncharacterized protein</fullName>
    </submittedName>
</protein>
<dbReference type="InterPro" id="IPR055310">
    <property type="entry name" value="CEP112"/>
</dbReference>
<organism evidence="2 4">
    <name type="scientific">Didymodactylos carnosus</name>
    <dbReference type="NCBI Taxonomy" id="1234261"/>
    <lineage>
        <taxon>Eukaryota</taxon>
        <taxon>Metazoa</taxon>
        <taxon>Spiralia</taxon>
        <taxon>Gnathifera</taxon>
        <taxon>Rotifera</taxon>
        <taxon>Eurotatoria</taxon>
        <taxon>Bdelloidea</taxon>
        <taxon>Philodinida</taxon>
        <taxon>Philodinidae</taxon>
        <taxon>Didymodactylos</taxon>
    </lineage>
</organism>